<reference evidence="4 5" key="1">
    <citation type="submission" date="2021-02" db="EMBL/GenBank/DDBJ databases">
        <title>Actinophytocola xerophila sp. nov., isolated from soil of cotton cropping field.</title>
        <authorList>
            <person name="Huang R."/>
            <person name="Chen X."/>
            <person name="Ge X."/>
            <person name="Liu W."/>
        </authorList>
    </citation>
    <scope>NUCLEOTIDE SEQUENCE [LARGE SCALE GENOMIC DNA]</scope>
    <source>
        <strain evidence="4 5">S1-96</strain>
    </source>
</reference>
<dbReference type="PANTHER" id="PTHR43877">
    <property type="entry name" value="AMINOALKYLPHOSPHONATE N-ACETYLTRANSFERASE-RELATED-RELATED"/>
    <property type="match status" value="1"/>
</dbReference>
<dbReference type="InterPro" id="IPR000182">
    <property type="entry name" value="GNAT_dom"/>
</dbReference>
<dbReference type="Gene3D" id="3.40.630.30">
    <property type="match status" value="1"/>
</dbReference>
<feature type="domain" description="N-acetyltransferase" evidence="3">
    <location>
        <begin position="2"/>
        <end position="144"/>
    </location>
</feature>
<dbReference type="PROSITE" id="PS51186">
    <property type="entry name" value="GNAT"/>
    <property type="match status" value="1"/>
</dbReference>
<name>A0ABT2J688_9PSEU</name>
<evidence type="ECO:0000256" key="2">
    <source>
        <dbReference type="ARBA" id="ARBA00023315"/>
    </source>
</evidence>
<evidence type="ECO:0000313" key="5">
    <source>
        <dbReference type="Proteomes" id="UP001156441"/>
    </source>
</evidence>
<organism evidence="4 5">
    <name type="scientific">Actinophytocola gossypii</name>
    <dbReference type="NCBI Taxonomy" id="2812003"/>
    <lineage>
        <taxon>Bacteria</taxon>
        <taxon>Bacillati</taxon>
        <taxon>Actinomycetota</taxon>
        <taxon>Actinomycetes</taxon>
        <taxon>Pseudonocardiales</taxon>
        <taxon>Pseudonocardiaceae</taxon>
    </lineage>
</organism>
<keyword evidence="1" id="KW-0808">Transferase</keyword>
<keyword evidence="5" id="KW-1185">Reference proteome</keyword>
<accession>A0ABT2J688</accession>
<keyword evidence="2" id="KW-0012">Acyltransferase</keyword>
<proteinExistence type="predicted"/>
<evidence type="ECO:0000259" key="3">
    <source>
        <dbReference type="PROSITE" id="PS51186"/>
    </source>
</evidence>
<evidence type="ECO:0000256" key="1">
    <source>
        <dbReference type="ARBA" id="ARBA00022679"/>
    </source>
</evidence>
<gene>
    <name evidence="4" type="ORF">JT362_09660</name>
</gene>
<dbReference type="CDD" id="cd04301">
    <property type="entry name" value="NAT_SF"/>
    <property type="match status" value="1"/>
</dbReference>
<dbReference type="InterPro" id="IPR016181">
    <property type="entry name" value="Acyl_CoA_acyltransferase"/>
</dbReference>
<evidence type="ECO:0000313" key="4">
    <source>
        <dbReference type="EMBL" id="MCT2583382.1"/>
    </source>
</evidence>
<dbReference type="InterPro" id="IPR050832">
    <property type="entry name" value="Bact_Acetyltransf"/>
</dbReference>
<dbReference type="Proteomes" id="UP001156441">
    <property type="component" value="Unassembled WGS sequence"/>
</dbReference>
<dbReference type="SUPFAM" id="SSF55729">
    <property type="entry name" value="Acyl-CoA N-acyltransferases (Nat)"/>
    <property type="match status" value="1"/>
</dbReference>
<sequence length="144" mass="16093">MIDLRPVRPTDASAIADLLTQLGYPADADQVRARLRNWLPDQHSRLVAAESDGVVVGVAALHVMPLLEYDGRLARLLALVVDQAWRGHGVGRALVTRAEHEARELGCRELEITSSRYREDAHRFYHGLGYEDVCGRKARLMKAL</sequence>
<protein>
    <submittedName>
        <fullName evidence="4">GNAT family N-acetyltransferase</fullName>
    </submittedName>
</protein>
<dbReference type="EMBL" id="JAFFZE010000009">
    <property type="protein sequence ID" value="MCT2583382.1"/>
    <property type="molecule type" value="Genomic_DNA"/>
</dbReference>
<dbReference type="Pfam" id="PF00583">
    <property type="entry name" value="Acetyltransf_1"/>
    <property type="match status" value="1"/>
</dbReference>
<comment type="caution">
    <text evidence="4">The sequence shown here is derived from an EMBL/GenBank/DDBJ whole genome shotgun (WGS) entry which is preliminary data.</text>
</comment>
<dbReference type="RefSeq" id="WP_260190759.1">
    <property type="nucleotide sequence ID" value="NZ_JAFFZE010000009.1"/>
</dbReference>